<dbReference type="InterPro" id="IPR029056">
    <property type="entry name" value="Ribokinase-like"/>
</dbReference>
<dbReference type="EMBL" id="CP020772">
    <property type="protein sequence ID" value="ARI75823.1"/>
    <property type="molecule type" value="Genomic_DNA"/>
</dbReference>
<keyword evidence="9 11" id="KW-0460">Magnesium</keyword>
<dbReference type="Gene3D" id="3.40.1190.20">
    <property type="match status" value="1"/>
</dbReference>
<keyword evidence="7 11" id="KW-0418">Kinase</keyword>
<evidence type="ECO:0000313" key="12">
    <source>
        <dbReference type="EMBL" id="ARI75823.1"/>
    </source>
</evidence>
<protein>
    <recommendedName>
        <fullName evidence="11">Hydroxyethylthiazole kinase</fullName>
        <ecNumber evidence="11">2.7.1.50</ecNumber>
    </recommendedName>
    <alternativeName>
        <fullName evidence="11">4-methyl-5-beta-hydroxyethylthiazole kinase</fullName>
        <shortName evidence="11">TH kinase</shortName>
        <shortName evidence="11">Thz kinase</shortName>
    </alternativeName>
</protein>
<comment type="pathway">
    <text evidence="3 11">Cofactor biosynthesis; thiamine diphosphate biosynthesis; 4-methyl-5-(2-phosphoethyl)-thiazole from 5-(2-hydroxyethyl)-4-methylthiazole: step 1/1.</text>
</comment>
<evidence type="ECO:0000256" key="6">
    <source>
        <dbReference type="ARBA" id="ARBA00022741"/>
    </source>
</evidence>
<dbReference type="AlphaFoldDB" id="A0A1W5ZRA1"/>
<dbReference type="PIRSF" id="PIRSF000513">
    <property type="entry name" value="Thz_kinase"/>
    <property type="match status" value="1"/>
</dbReference>
<dbReference type="CDD" id="cd01170">
    <property type="entry name" value="THZ_kinase"/>
    <property type="match status" value="1"/>
</dbReference>
<evidence type="ECO:0000256" key="7">
    <source>
        <dbReference type="ARBA" id="ARBA00022777"/>
    </source>
</evidence>
<dbReference type="RefSeq" id="WP_085027733.1">
    <property type="nucleotide sequence ID" value="NZ_CP020772.1"/>
</dbReference>
<accession>A0A1W5ZRA1</accession>
<dbReference type="EC" id="2.7.1.50" evidence="11"/>
<comment type="cofactor">
    <cofactor evidence="2 11">
        <name>Mg(2+)</name>
        <dbReference type="ChEBI" id="CHEBI:18420"/>
    </cofactor>
</comment>
<feature type="binding site" evidence="11">
    <location>
        <position position="41"/>
    </location>
    <ligand>
        <name>substrate</name>
    </ligand>
</feature>
<evidence type="ECO:0000256" key="2">
    <source>
        <dbReference type="ARBA" id="ARBA00001946"/>
    </source>
</evidence>
<reference evidence="12 13" key="1">
    <citation type="submission" date="2017-04" db="EMBL/GenBank/DDBJ databases">
        <title>The whole genome sequencing and assembly of Halobacillus mangrovi strain.</title>
        <authorList>
            <person name="Lee S.-J."/>
            <person name="Park M.-K."/>
            <person name="Kim J.-Y."/>
            <person name="Lee Y.-J."/>
            <person name="Yi H."/>
            <person name="Bahn Y.-S."/>
            <person name="Kim J.F."/>
            <person name="Lee D.-W."/>
        </authorList>
    </citation>
    <scope>NUCLEOTIDE SEQUENCE [LARGE SCALE GENOMIC DNA]</scope>
    <source>
        <strain evidence="12 13">KTB 131</strain>
    </source>
</reference>
<dbReference type="Pfam" id="PF02110">
    <property type="entry name" value="HK"/>
    <property type="match status" value="1"/>
</dbReference>
<dbReference type="GO" id="GO:0004417">
    <property type="term" value="F:hydroxyethylthiazole kinase activity"/>
    <property type="evidence" value="ECO:0007669"/>
    <property type="project" value="UniProtKB-UniRule"/>
</dbReference>
<keyword evidence="5 11" id="KW-0479">Metal-binding</keyword>
<keyword evidence="6 11" id="KW-0547">Nucleotide-binding</keyword>
<comment type="similarity">
    <text evidence="11">Belongs to the Thz kinase family.</text>
</comment>
<dbReference type="SUPFAM" id="SSF53613">
    <property type="entry name" value="Ribokinase-like"/>
    <property type="match status" value="1"/>
</dbReference>
<dbReference type="OrthoDB" id="9778146at2"/>
<keyword evidence="4 11" id="KW-0808">Transferase</keyword>
<dbReference type="Proteomes" id="UP000192527">
    <property type="component" value="Chromosome"/>
</dbReference>
<dbReference type="GO" id="GO:0009229">
    <property type="term" value="P:thiamine diphosphate biosynthetic process"/>
    <property type="evidence" value="ECO:0007669"/>
    <property type="project" value="UniProtKB-UniRule"/>
</dbReference>
<evidence type="ECO:0000256" key="9">
    <source>
        <dbReference type="ARBA" id="ARBA00022842"/>
    </source>
</evidence>
<dbReference type="GO" id="GO:0009228">
    <property type="term" value="P:thiamine biosynthetic process"/>
    <property type="evidence" value="ECO:0007669"/>
    <property type="project" value="UniProtKB-KW"/>
</dbReference>
<dbReference type="UniPathway" id="UPA00060">
    <property type="reaction ID" value="UER00139"/>
</dbReference>
<evidence type="ECO:0000256" key="8">
    <source>
        <dbReference type="ARBA" id="ARBA00022840"/>
    </source>
</evidence>
<evidence type="ECO:0000256" key="10">
    <source>
        <dbReference type="ARBA" id="ARBA00022977"/>
    </source>
</evidence>
<evidence type="ECO:0000256" key="5">
    <source>
        <dbReference type="ARBA" id="ARBA00022723"/>
    </source>
</evidence>
<feature type="binding site" evidence="11">
    <location>
        <position position="189"/>
    </location>
    <ligand>
        <name>substrate</name>
    </ligand>
</feature>
<comment type="catalytic activity">
    <reaction evidence="1 11">
        <text>5-(2-hydroxyethyl)-4-methylthiazole + ATP = 4-methyl-5-(2-phosphooxyethyl)-thiazole + ADP + H(+)</text>
        <dbReference type="Rhea" id="RHEA:24212"/>
        <dbReference type="ChEBI" id="CHEBI:15378"/>
        <dbReference type="ChEBI" id="CHEBI:17957"/>
        <dbReference type="ChEBI" id="CHEBI:30616"/>
        <dbReference type="ChEBI" id="CHEBI:58296"/>
        <dbReference type="ChEBI" id="CHEBI:456216"/>
        <dbReference type="EC" id="2.7.1.50"/>
    </reaction>
</comment>
<dbReference type="NCBIfam" id="NF006830">
    <property type="entry name" value="PRK09355.1"/>
    <property type="match status" value="1"/>
</dbReference>
<comment type="function">
    <text evidence="11">Catalyzes the phosphorylation of the hydroxyl group of 4-methyl-5-beta-hydroxyethylthiazole (THZ).</text>
</comment>
<dbReference type="GO" id="GO:0000287">
    <property type="term" value="F:magnesium ion binding"/>
    <property type="evidence" value="ECO:0007669"/>
    <property type="project" value="UniProtKB-UniRule"/>
</dbReference>
<evidence type="ECO:0000256" key="11">
    <source>
        <dbReference type="HAMAP-Rule" id="MF_00228"/>
    </source>
</evidence>
<dbReference type="NCBIfam" id="TIGR00694">
    <property type="entry name" value="thiM"/>
    <property type="match status" value="1"/>
</dbReference>
<dbReference type="GO" id="GO:0005524">
    <property type="term" value="F:ATP binding"/>
    <property type="evidence" value="ECO:0007669"/>
    <property type="project" value="UniProtKB-UniRule"/>
</dbReference>
<keyword evidence="13" id="KW-1185">Reference proteome</keyword>
<dbReference type="PRINTS" id="PR01099">
    <property type="entry name" value="HYETHTZKNASE"/>
</dbReference>
<proteinExistence type="inferred from homology"/>
<evidence type="ECO:0000256" key="4">
    <source>
        <dbReference type="ARBA" id="ARBA00022679"/>
    </source>
</evidence>
<feature type="binding site" evidence="11">
    <location>
        <position position="117"/>
    </location>
    <ligand>
        <name>ATP</name>
        <dbReference type="ChEBI" id="CHEBI:30616"/>
    </ligand>
</feature>
<dbReference type="InterPro" id="IPR000417">
    <property type="entry name" value="Hyethyz_kinase"/>
</dbReference>
<evidence type="ECO:0000313" key="13">
    <source>
        <dbReference type="Proteomes" id="UP000192527"/>
    </source>
</evidence>
<sequence>MNLGIINEVRKTQPLIHNITNAVVMNFSANGLLAFGGSPIMANAKEDAADVARLSQGLLINIGTLTEEQLEAMIRAGKAANEADIPVVLDPVGVAATEFRTRSFQSILLEVRPTAIKGNAGELAHLVDIEVETKGVESIGTGNNEGIARKVAEKYATTAVLTGEVDVISDGTEIKTNHTGHPLLEKVTGAGCLLGSVLAASLTVSGTVMEKSLAAVEYYGLAAEYAASQLTVNGPGTFVPPFLDALAMDEKEWEQSTR</sequence>
<dbReference type="HAMAP" id="MF_00228">
    <property type="entry name" value="Thz_kinase"/>
    <property type="match status" value="1"/>
</dbReference>
<keyword evidence="8 11" id="KW-0067">ATP-binding</keyword>
<name>A0A1W5ZRA1_9BACI</name>
<keyword evidence="10 11" id="KW-0784">Thiamine biosynthesis</keyword>
<gene>
    <name evidence="11" type="primary">thiM</name>
    <name evidence="12" type="ORF">HM131_02820</name>
</gene>
<feature type="binding site" evidence="11">
    <location>
        <position position="162"/>
    </location>
    <ligand>
        <name>ATP</name>
        <dbReference type="ChEBI" id="CHEBI:30616"/>
    </ligand>
</feature>
<dbReference type="KEGG" id="hmn:HM131_02820"/>
<dbReference type="STRING" id="402384.HM131_02820"/>
<organism evidence="12 13">
    <name type="scientific">Halobacillus mangrovi</name>
    <dbReference type="NCBI Taxonomy" id="402384"/>
    <lineage>
        <taxon>Bacteria</taxon>
        <taxon>Bacillati</taxon>
        <taxon>Bacillota</taxon>
        <taxon>Bacilli</taxon>
        <taxon>Bacillales</taxon>
        <taxon>Bacillaceae</taxon>
        <taxon>Halobacillus</taxon>
    </lineage>
</organism>
<evidence type="ECO:0000256" key="3">
    <source>
        <dbReference type="ARBA" id="ARBA00004868"/>
    </source>
</evidence>
<evidence type="ECO:0000256" key="1">
    <source>
        <dbReference type="ARBA" id="ARBA00001771"/>
    </source>
</evidence>